<proteinExistence type="predicted"/>
<dbReference type="EMBL" id="SMFL01000014">
    <property type="protein sequence ID" value="TDE10793.1"/>
    <property type="molecule type" value="Genomic_DNA"/>
</dbReference>
<reference evidence="1 2" key="1">
    <citation type="submission" date="2019-03" db="EMBL/GenBank/DDBJ databases">
        <title>Dyadobacter AR-3-6 sp. nov., isolated from arctic soil.</title>
        <authorList>
            <person name="Chaudhary D.K."/>
        </authorList>
    </citation>
    <scope>NUCLEOTIDE SEQUENCE [LARGE SCALE GENOMIC DNA]</scope>
    <source>
        <strain evidence="1 2">AR-3-6</strain>
    </source>
</reference>
<protein>
    <submittedName>
        <fullName evidence="1">Uncharacterized protein</fullName>
    </submittedName>
</protein>
<name>A0A4R5DJN6_9BACT</name>
<keyword evidence="2" id="KW-1185">Reference proteome</keyword>
<comment type="caution">
    <text evidence="1">The sequence shown here is derived from an EMBL/GenBank/DDBJ whole genome shotgun (WGS) entry which is preliminary data.</text>
</comment>
<organism evidence="1 2">
    <name type="scientific">Dyadobacter psychrotolerans</name>
    <dbReference type="NCBI Taxonomy" id="2541721"/>
    <lineage>
        <taxon>Bacteria</taxon>
        <taxon>Pseudomonadati</taxon>
        <taxon>Bacteroidota</taxon>
        <taxon>Cytophagia</taxon>
        <taxon>Cytophagales</taxon>
        <taxon>Spirosomataceae</taxon>
        <taxon>Dyadobacter</taxon>
    </lineage>
</organism>
<evidence type="ECO:0000313" key="1">
    <source>
        <dbReference type="EMBL" id="TDE10793.1"/>
    </source>
</evidence>
<dbReference type="Proteomes" id="UP000294850">
    <property type="component" value="Unassembled WGS sequence"/>
</dbReference>
<dbReference type="AlphaFoldDB" id="A0A4R5DJN6"/>
<accession>A0A4R5DJN6</accession>
<sequence>MDFGLCCIILSASDTFMGQQTDLDSLLKIQTITTFKHPFPARQNGLNIASVNSTVAPDVLPFAKI</sequence>
<gene>
    <name evidence="1" type="ORF">E0F88_27355</name>
</gene>
<evidence type="ECO:0000313" key="2">
    <source>
        <dbReference type="Proteomes" id="UP000294850"/>
    </source>
</evidence>